<dbReference type="STRING" id="1121455.SAMN02745728_01154"/>
<feature type="site" description="Transition state stabilizer" evidence="13">
    <location>
        <position position="16"/>
    </location>
</feature>
<protein>
    <recommendedName>
        <fullName evidence="13">Bifunctional enzyme IspD/IspF</fullName>
    </recommendedName>
    <domain>
        <recommendedName>
            <fullName evidence="13">2-C-methyl-D-erythritol 4-phosphate cytidylyltransferase</fullName>
            <ecNumber evidence="13">2.7.7.60</ecNumber>
        </recommendedName>
        <alternativeName>
            <fullName evidence="13">4-diphosphocytidyl-2C-methyl-D-erythritol synthase</fullName>
        </alternativeName>
        <alternativeName>
            <fullName evidence="13">MEP cytidylyltransferase</fullName>
            <shortName evidence="13">MCT</shortName>
        </alternativeName>
    </domain>
    <domain>
        <recommendedName>
            <fullName evidence="13">2-C-methyl-D-erythritol 2,4-cyclodiphosphate synthase</fullName>
            <shortName evidence="13">MECDP-synthase</shortName>
            <shortName evidence="13">MECPP-synthase</shortName>
            <shortName evidence="13">MECPS</shortName>
            <ecNumber evidence="13">4.6.1.12</ecNumber>
        </recommendedName>
    </domain>
</protein>
<dbReference type="SUPFAM" id="SSF69765">
    <property type="entry name" value="IpsF-like"/>
    <property type="match status" value="1"/>
</dbReference>
<dbReference type="EMBL" id="FRDI01000004">
    <property type="protein sequence ID" value="SHN60732.1"/>
    <property type="molecule type" value="Genomic_DNA"/>
</dbReference>
<keyword evidence="16" id="KW-1185">Reference proteome</keyword>
<evidence type="ECO:0000256" key="8">
    <source>
        <dbReference type="ARBA" id="ARBA00022695"/>
    </source>
</evidence>
<comment type="cofactor">
    <cofactor evidence="3 13">
        <name>a divalent metal cation</name>
        <dbReference type="ChEBI" id="CHEBI:60240"/>
    </cofactor>
</comment>
<dbReference type="Gene3D" id="3.30.1330.50">
    <property type="entry name" value="2-C-methyl-D-erythritol 2,4-cyclodiphosphate synthase"/>
    <property type="match status" value="1"/>
</dbReference>
<dbReference type="InterPro" id="IPR003526">
    <property type="entry name" value="MECDP_synthase"/>
</dbReference>
<dbReference type="PANTHER" id="PTHR32125">
    <property type="entry name" value="2-C-METHYL-D-ERYTHRITOL 4-PHOSPHATE CYTIDYLYLTRANSFERASE, CHLOROPLASTIC"/>
    <property type="match status" value="1"/>
</dbReference>
<dbReference type="GO" id="GO:0016114">
    <property type="term" value="P:terpenoid biosynthetic process"/>
    <property type="evidence" value="ECO:0007669"/>
    <property type="project" value="InterPro"/>
</dbReference>
<evidence type="ECO:0000256" key="10">
    <source>
        <dbReference type="ARBA" id="ARBA00023229"/>
    </source>
</evidence>
<dbReference type="InterPro" id="IPR018294">
    <property type="entry name" value="ISPD_synthase_CS"/>
</dbReference>
<gene>
    <name evidence="13" type="primary">ispDF</name>
    <name evidence="15" type="ORF">SAMN02745728_01154</name>
</gene>
<evidence type="ECO:0000256" key="3">
    <source>
        <dbReference type="ARBA" id="ARBA00001968"/>
    </source>
</evidence>
<evidence type="ECO:0000259" key="14">
    <source>
        <dbReference type="Pfam" id="PF02542"/>
    </source>
</evidence>
<dbReference type="AlphaFoldDB" id="A0A1M7SQK2"/>
<dbReference type="GO" id="GO:0046872">
    <property type="term" value="F:metal ion binding"/>
    <property type="evidence" value="ECO:0007669"/>
    <property type="project" value="UniProtKB-KW"/>
</dbReference>
<dbReference type="CDD" id="cd00554">
    <property type="entry name" value="MECDP_synthase"/>
    <property type="match status" value="1"/>
</dbReference>
<dbReference type="InterPro" id="IPR034683">
    <property type="entry name" value="IspD/TarI"/>
</dbReference>
<dbReference type="PANTHER" id="PTHR32125:SF4">
    <property type="entry name" value="2-C-METHYL-D-ERYTHRITOL 4-PHOSPHATE CYTIDYLYLTRANSFERASE, CHLOROPLASTIC"/>
    <property type="match status" value="1"/>
</dbReference>
<dbReference type="NCBIfam" id="TIGR00151">
    <property type="entry name" value="ispF"/>
    <property type="match status" value="1"/>
</dbReference>
<feature type="domain" description="2-C-methyl-D-erythritol 2,4-cyclodiphosphate synthase" evidence="14">
    <location>
        <begin position="240"/>
        <end position="391"/>
    </location>
</feature>
<comment type="similarity">
    <text evidence="13">In the N-terminal section; belongs to the IspD/TarI cytidylyltransferase family. IspD subfamily.</text>
</comment>
<evidence type="ECO:0000256" key="13">
    <source>
        <dbReference type="HAMAP-Rule" id="MF_01520"/>
    </source>
</evidence>
<sequence>MNNYWGIILAAGQGLRLQNDIKKQYLQLNNLPIFWNSALNLSKVPSLKGIVLVLPPHEEEFIFASNLVEELEAQNSLNLPYLKVKGGKERQDSVQAALNSLPHSCTHVLIHDSARPFASTSLANKIIQVLNDGGDAVIPGVKVSDTIKQIQENNGTIEVKQTPDRNLLRAVQTPQGFKLKELKDAHKKAKENNIIASDDATLMELEGFKVVIIEGETDNIKITTKSDLKYLSPQENKDEMRVAFGYDVHAYGGDRPLVLGGVLIPGSWQVKAHSDGDVLLHSLMDAILSCINAGDIGIMFPDNDPRYENISSGVLLSEVLELTEQKGLTLNFVDMTIVAQAPKLAPYRNQIVKNVSNLLNIPEHKINFKATTEEKLGFTGEKKGLKAVVCLTATLKA</sequence>
<keyword evidence="11 13" id="KW-0456">Lyase</keyword>
<keyword evidence="10 13" id="KW-0414">Isoprene biosynthesis</keyword>
<dbReference type="HAMAP" id="MF_00108">
    <property type="entry name" value="IspD"/>
    <property type="match status" value="1"/>
</dbReference>
<evidence type="ECO:0000256" key="11">
    <source>
        <dbReference type="ARBA" id="ARBA00023239"/>
    </source>
</evidence>
<dbReference type="HAMAP" id="MF_01520">
    <property type="entry name" value="IspDF"/>
    <property type="match status" value="1"/>
</dbReference>
<dbReference type="Gene3D" id="3.90.550.10">
    <property type="entry name" value="Spore Coat Polysaccharide Biosynthesis Protein SpsA, Chain A"/>
    <property type="match status" value="1"/>
</dbReference>
<feature type="binding site" evidence="13">
    <location>
        <begin position="371"/>
        <end position="374"/>
    </location>
    <ligand>
        <name>4-CDP-2-C-methyl-D-erythritol 2-phosphate</name>
        <dbReference type="ChEBI" id="CHEBI:57919"/>
    </ligand>
</feature>
<evidence type="ECO:0000256" key="12">
    <source>
        <dbReference type="ARBA" id="ARBA00023268"/>
    </source>
</evidence>
<dbReference type="GO" id="GO:0008685">
    <property type="term" value="F:2-C-methyl-D-erythritol 2,4-cyclodiphosphate synthase activity"/>
    <property type="evidence" value="ECO:0007669"/>
    <property type="project" value="UniProtKB-UniRule"/>
</dbReference>
<evidence type="ECO:0000313" key="15">
    <source>
        <dbReference type="EMBL" id="SHN60732.1"/>
    </source>
</evidence>
<dbReference type="FunFam" id="3.90.550.10:FF:000003">
    <property type="entry name" value="2-C-methyl-D-erythritol 4-phosphate cytidylyltransferase"/>
    <property type="match status" value="1"/>
</dbReference>
<evidence type="ECO:0000256" key="5">
    <source>
        <dbReference type="ARBA" id="ARBA00004787"/>
    </source>
</evidence>
<dbReference type="SUPFAM" id="SSF53448">
    <property type="entry name" value="Nucleotide-diphospho-sugar transferases"/>
    <property type="match status" value="1"/>
</dbReference>
<dbReference type="Proteomes" id="UP000186469">
    <property type="component" value="Unassembled WGS sequence"/>
</dbReference>
<dbReference type="EC" id="2.7.7.60" evidence="13"/>
<evidence type="ECO:0000256" key="7">
    <source>
        <dbReference type="ARBA" id="ARBA00022679"/>
    </source>
</evidence>
<keyword evidence="8 13" id="KW-0548">Nucleotidyltransferase</keyword>
<evidence type="ECO:0000256" key="1">
    <source>
        <dbReference type="ARBA" id="ARBA00000200"/>
    </source>
</evidence>
<name>A0A1M7SQK2_9BACT</name>
<dbReference type="InterPro" id="IPR029044">
    <property type="entry name" value="Nucleotide-diphossugar_trans"/>
</dbReference>
<comment type="catalytic activity">
    <reaction evidence="2 13">
        <text>2-C-methyl-D-erythritol 4-phosphate + CTP + H(+) = 4-CDP-2-C-methyl-D-erythritol + diphosphate</text>
        <dbReference type="Rhea" id="RHEA:13429"/>
        <dbReference type="ChEBI" id="CHEBI:15378"/>
        <dbReference type="ChEBI" id="CHEBI:33019"/>
        <dbReference type="ChEBI" id="CHEBI:37563"/>
        <dbReference type="ChEBI" id="CHEBI:57823"/>
        <dbReference type="ChEBI" id="CHEBI:58262"/>
        <dbReference type="EC" id="2.7.7.60"/>
    </reaction>
</comment>
<evidence type="ECO:0000313" key="16">
    <source>
        <dbReference type="Proteomes" id="UP000186469"/>
    </source>
</evidence>
<reference evidence="15 16" key="1">
    <citation type="submission" date="2016-12" db="EMBL/GenBank/DDBJ databases">
        <authorList>
            <person name="Song W.-J."/>
            <person name="Kurnit D.M."/>
        </authorList>
    </citation>
    <scope>NUCLEOTIDE SEQUENCE [LARGE SCALE GENOMIC DNA]</scope>
    <source>
        <strain evidence="15 16">DSM 11393</strain>
    </source>
</reference>
<dbReference type="RefSeq" id="WP_072696839.1">
    <property type="nucleotide sequence ID" value="NZ_FRDI01000004.1"/>
</dbReference>
<dbReference type="GO" id="GO:0019288">
    <property type="term" value="P:isopentenyl diphosphate biosynthetic process, methylerythritol 4-phosphate pathway"/>
    <property type="evidence" value="ECO:0007669"/>
    <property type="project" value="UniProtKB-UniRule"/>
</dbReference>
<dbReference type="EC" id="4.6.1.12" evidence="13"/>
<feature type="binding site" evidence="13">
    <location>
        <position position="249"/>
    </location>
    <ligand>
        <name>a divalent metal cation</name>
        <dbReference type="ChEBI" id="CHEBI:60240"/>
    </ligand>
</feature>
<feature type="site" description="Positions MEP for the nucleophilic attack" evidence="13">
    <location>
        <position position="221"/>
    </location>
</feature>
<feature type="site" description="Transition state stabilizer" evidence="13">
    <location>
        <position position="273"/>
    </location>
</feature>
<dbReference type="HAMAP" id="MF_00107">
    <property type="entry name" value="IspF"/>
    <property type="match status" value="1"/>
</dbReference>
<dbReference type="Pfam" id="PF01128">
    <property type="entry name" value="IspD"/>
    <property type="match status" value="1"/>
</dbReference>
<dbReference type="GO" id="GO:0050518">
    <property type="term" value="F:2-C-methyl-D-erythritol 4-phosphate cytidylyltransferase activity"/>
    <property type="evidence" value="ECO:0007669"/>
    <property type="project" value="UniProtKB-UniRule"/>
</dbReference>
<comment type="similarity">
    <text evidence="6">Belongs to the IspD/TarI cytidylyltransferase family. IspD subfamily.</text>
</comment>
<dbReference type="OrthoDB" id="9804336at2"/>
<dbReference type="InterPro" id="IPR026596">
    <property type="entry name" value="IspD/F"/>
</dbReference>
<feature type="binding site" evidence="13">
    <location>
        <begin position="273"/>
        <end position="274"/>
    </location>
    <ligand>
        <name>4-CDP-2-C-methyl-D-erythritol 2-phosphate</name>
        <dbReference type="ChEBI" id="CHEBI:57919"/>
    </ligand>
</feature>
<dbReference type="UniPathway" id="UPA00056">
    <property type="reaction ID" value="UER00093"/>
</dbReference>
<feature type="binding site" evidence="13">
    <location>
        <position position="378"/>
    </location>
    <ligand>
        <name>4-CDP-2-C-methyl-D-erythritol 2-phosphate</name>
        <dbReference type="ChEBI" id="CHEBI:57919"/>
    </ligand>
</feature>
<feature type="binding site" evidence="13">
    <location>
        <begin position="295"/>
        <end position="297"/>
    </location>
    <ligand>
        <name>4-CDP-2-C-methyl-D-erythritol 2-phosphate</name>
        <dbReference type="ChEBI" id="CHEBI:57919"/>
    </ligand>
</feature>
<comment type="pathway">
    <text evidence="5 13">Isoprenoid biosynthesis; isopentenyl diphosphate biosynthesis via DXP pathway; isopentenyl diphosphate from 1-deoxy-D-xylulose 5-phosphate: step 2/6.</text>
</comment>
<comment type="function">
    <text evidence="13">Bifunctional enzyme that catalyzes the formation of 4-diphosphocytidyl-2-C-methyl-D-erythritol from CTP and 2-C-methyl-D-erythritol 4-phosphate (MEP) (IspD), and catalyzes the conversion of 4-diphosphocytidyl-2-C-methyl-D-erythritol 2-phosphate (CDP-ME2P) to 2-C-methyl-D-erythritol 2,4-cyclodiphosphate (ME-CPP) with a corresponding release of cytidine 5-monophosphate (CMP) (IspF).</text>
</comment>
<feature type="binding site" evidence="13">
    <location>
        <begin position="247"/>
        <end position="249"/>
    </location>
    <ligand>
        <name>4-CDP-2-C-methyl-D-erythritol 2-phosphate</name>
        <dbReference type="ChEBI" id="CHEBI:57919"/>
    </ligand>
</feature>
<evidence type="ECO:0000256" key="2">
    <source>
        <dbReference type="ARBA" id="ARBA00001282"/>
    </source>
</evidence>
<dbReference type="CDD" id="cd02516">
    <property type="entry name" value="CDP-ME_synthetase"/>
    <property type="match status" value="1"/>
</dbReference>
<dbReference type="InterPro" id="IPR050088">
    <property type="entry name" value="IspD/TarI_cytidylyltransf_bact"/>
</dbReference>
<dbReference type="InterPro" id="IPR020555">
    <property type="entry name" value="MECDP_synthase_CS"/>
</dbReference>
<dbReference type="InterPro" id="IPR036571">
    <property type="entry name" value="MECDP_synthase_sf"/>
</dbReference>
<feature type="region of interest" description="2-C-methyl-D-erythritol 2,4-cyclodiphosphate synthase" evidence="13">
    <location>
        <begin position="241"/>
        <end position="397"/>
    </location>
</feature>
<feature type="site" description="Transition state stabilizer" evidence="13">
    <location>
        <position position="23"/>
    </location>
</feature>
<feature type="site" description="Transition state stabilizer" evidence="13">
    <location>
        <position position="372"/>
    </location>
</feature>
<accession>A0A1M7SQK2</accession>
<feature type="binding site" evidence="13">
    <location>
        <position position="281"/>
    </location>
    <ligand>
        <name>a divalent metal cation</name>
        <dbReference type="ChEBI" id="CHEBI:60240"/>
    </ligand>
</feature>
<dbReference type="PROSITE" id="PS01295">
    <property type="entry name" value="ISPD"/>
    <property type="match status" value="1"/>
</dbReference>
<evidence type="ECO:0000256" key="6">
    <source>
        <dbReference type="ARBA" id="ARBA00009789"/>
    </source>
</evidence>
<keyword evidence="7 13" id="KW-0808">Transferase</keyword>
<dbReference type="InterPro" id="IPR001228">
    <property type="entry name" value="IspD"/>
</dbReference>
<comment type="pathway">
    <text evidence="4 13">Isoprenoid biosynthesis; isopentenyl diphosphate biosynthesis via DXP pathway; isopentenyl diphosphate from 1-deoxy-D-xylulose 5-phosphate: step 4/6.</text>
</comment>
<comment type="catalytic activity">
    <reaction evidence="1 13">
        <text>4-CDP-2-C-methyl-D-erythritol 2-phosphate = 2-C-methyl-D-erythritol 2,4-cyclic diphosphate + CMP</text>
        <dbReference type="Rhea" id="RHEA:23864"/>
        <dbReference type="ChEBI" id="CHEBI:57919"/>
        <dbReference type="ChEBI" id="CHEBI:58483"/>
        <dbReference type="ChEBI" id="CHEBI:60377"/>
        <dbReference type="EC" id="4.6.1.12"/>
    </reaction>
</comment>
<dbReference type="NCBIfam" id="TIGR00453">
    <property type="entry name" value="ispD"/>
    <property type="match status" value="1"/>
</dbReference>
<dbReference type="Pfam" id="PF02542">
    <property type="entry name" value="YgbB"/>
    <property type="match status" value="1"/>
</dbReference>
<comment type="caution">
    <text evidence="13">Lacks conserved residue(s) required for the propagation of feature annotation.</text>
</comment>
<keyword evidence="12 13" id="KW-0511">Multifunctional enzyme</keyword>
<feature type="site" description="Positions MEP for the nucleophilic attack" evidence="13">
    <location>
        <position position="165"/>
    </location>
</feature>
<feature type="binding site" evidence="13">
    <location>
        <position position="247"/>
    </location>
    <ligand>
        <name>a divalent metal cation</name>
        <dbReference type="ChEBI" id="CHEBI:60240"/>
    </ligand>
</feature>
<keyword evidence="9 13" id="KW-0479">Metal-binding</keyword>
<feature type="region of interest" description="2-C-methyl-D-erythritol 4-phosphate cytidylyltransferase" evidence="13">
    <location>
        <begin position="1"/>
        <end position="240"/>
    </location>
</feature>
<evidence type="ECO:0000256" key="9">
    <source>
        <dbReference type="ARBA" id="ARBA00022723"/>
    </source>
</evidence>
<comment type="similarity">
    <text evidence="13">In the C-terminal section; belongs to the IspF family.</text>
</comment>
<feature type="binding site" evidence="13">
    <location>
        <begin position="300"/>
        <end position="304"/>
    </location>
    <ligand>
        <name>4-CDP-2-C-methyl-D-erythritol 2-phosphate</name>
        <dbReference type="ChEBI" id="CHEBI:57919"/>
    </ligand>
</feature>
<organism evidence="15 16">
    <name type="scientific">Desulfovibrio litoralis DSM 11393</name>
    <dbReference type="NCBI Taxonomy" id="1121455"/>
    <lineage>
        <taxon>Bacteria</taxon>
        <taxon>Pseudomonadati</taxon>
        <taxon>Thermodesulfobacteriota</taxon>
        <taxon>Desulfovibrionia</taxon>
        <taxon>Desulfovibrionales</taxon>
        <taxon>Desulfovibrionaceae</taxon>
        <taxon>Desulfovibrio</taxon>
    </lineage>
</organism>
<proteinExistence type="inferred from homology"/>
<evidence type="ECO:0000256" key="4">
    <source>
        <dbReference type="ARBA" id="ARBA00004709"/>
    </source>
</evidence>
<dbReference type="PROSITE" id="PS01350">
    <property type="entry name" value="ISPF"/>
    <property type="match status" value="1"/>
</dbReference>